<evidence type="ECO:0000313" key="1">
    <source>
        <dbReference type="EMBL" id="NYY92728.1"/>
    </source>
</evidence>
<reference evidence="2 3" key="3">
    <citation type="journal article" date="2022" name="Int. J. Syst. Evol. Microbiol.">
        <title>Strains of Bradyrhizobium barranii sp. nov. associated with legumes native to Canada are symbionts of soybeans and belong to different subspecies (subsp. barranii subsp. nov. and subsp. apii subsp. nov.) and symbiovars (sv. glycinearum and sv. septentrionale).</title>
        <authorList>
            <person name="Bromfield E.S.P."/>
            <person name="Cloutier S."/>
            <person name="Wasai-Hara S."/>
            <person name="Minamisawa K."/>
        </authorList>
    </citation>
    <scope>NUCLEOTIDE SEQUENCE [LARGE SCALE GENOMIC DNA]</scope>
    <source>
        <strain evidence="2 3">323S2</strain>
    </source>
</reference>
<gene>
    <name evidence="2" type="ORF">G6321_00036940</name>
    <name evidence="1" type="ORF">G6321_31360</name>
</gene>
<dbReference type="Proteomes" id="UP000564836">
    <property type="component" value="Chromosome"/>
</dbReference>
<reference evidence="1" key="2">
    <citation type="submission" date="2020-06" db="EMBL/GenBank/DDBJ databases">
        <title>Whole Genome Sequence of Bradyrhizobium sp. Strain 323S2.</title>
        <authorList>
            <person name="Bromfield E.S.P."/>
        </authorList>
    </citation>
    <scope>NUCLEOTIDE SEQUENCE [LARGE SCALE GENOMIC DNA]</scope>
    <source>
        <strain evidence="1">323S2</strain>
    </source>
</reference>
<organism evidence="1">
    <name type="scientific">Bradyrhizobium barranii subsp. barranii</name>
    <dbReference type="NCBI Taxonomy" id="2823807"/>
    <lineage>
        <taxon>Bacteria</taxon>
        <taxon>Pseudomonadati</taxon>
        <taxon>Pseudomonadota</taxon>
        <taxon>Alphaproteobacteria</taxon>
        <taxon>Hyphomicrobiales</taxon>
        <taxon>Nitrobacteraceae</taxon>
        <taxon>Bradyrhizobium</taxon>
        <taxon>Bradyrhizobium barranii</taxon>
    </lineage>
</organism>
<proteinExistence type="predicted"/>
<name>A0A7Z0QFB0_9BRAD</name>
<reference evidence="2 3" key="1">
    <citation type="journal article" date="2017" name="Syst. Appl. Microbiol.">
        <title>Soybeans inoculated with root zone soils of Canadian native legumes harbour diverse and novel Bradyrhizobium spp. that possess agricultural potential.</title>
        <authorList>
            <person name="Bromfield E.S.P."/>
            <person name="Cloutier S."/>
            <person name="Tambong J.T."/>
            <person name="Tran Thi T.V."/>
        </authorList>
    </citation>
    <scope>NUCLEOTIDE SEQUENCE [LARGE SCALE GENOMIC DNA]</scope>
    <source>
        <strain evidence="2 3">323S2</strain>
    </source>
</reference>
<evidence type="ECO:0000313" key="2">
    <source>
        <dbReference type="EMBL" id="UGX91323.1"/>
    </source>
</evidence>
<dbReference type="AlphaFoldDB" id="A0A7Z0QFB0"/>
<sequence>MTLDEKLARLRAHRSNIHRYRRLLSTRLSDIEREFLSRRLSEEQSAIDALSATAFPFGSHLRDPISAAASRGA</sequence>
<dbReference type="EMBL" id="JACBFH010000001">
    <property type="protein sequence ID" value="NYY92728.1"/>
    <property type="molecule type" value="Genomic_DNA"/>
</dbReference>
<protein>
    <submittedName>
        <fullName evidence="1">Uncharacterized protein</fullName>
    </submittedName>
</protein>
<dbReference type="EMBL" id="CP088280">
    <property type="protein sequence ID" value="UGX91323.1"/>
    <property type="molecule type" value="Genomic_DNA"/>
</dbReference>
<accession>A0A7Z0QFB0</accession>
<evidence type="ECO:0000313" key="3">
    <source>
        <dbReference type="Proteomes" id="UP000564836"/>
    </source>
</evidence>
<dbReference type="RefSeq" id="WP_080703951.1">
    <property type="nucleotide sequence ID" value="NZ_CP088280.1"/>
</dbReference>